<reference evidence="1" key="1">
    <citation type="submission" date="2021-02" db="EMBL/GenBank/DDBJ databases">
        <authorList>
            <person name="Nowell W R."/>
        </authorList>
    </citation>
    <scope>NUCLEOTIDE SEQUENCE</scope>
</reference>
<name>A0A816NUW9_9BILA</name>
<evidence type="ECO:0000313" key="1">
    <source>
        <dbReference type="EMBL" id="CAF2040184.1"/>
    </source>
</evidence>
<evidence type="ECO:0000313" key="2">
    <source>
        <dbReference type="Proteomes" id="UP000663824"/>
    </source>
</evidence>
<accession>A0A816NUW9</accession>
<organism evidence="1 2">
    <name type="scientific">Rotaria magnacalcarata</name>
    <dbReference type="NCBI Taxonomy" id="392030"/>
    <lineage>
        <taxon>Eukaryota</taxon>
        <taxon>Metazoa</taxon>
        <taxon>Spiralia</taxon>
        <taxon>Gnathifera</taxon>
        <taxon>Rotifera</taxon>
        <taxon>Eurotatoria</taxon>
        <taxon>Bdelloidea</taxon>
        <taxon>Philodinida</taxon>
        <taxon>Philodinidae</taxon>
        <taxon>Rotaria</taxon>
    </lineage>
</organism>
<dbReference type="AlphaFoldDB" id="A0A816NUW9"/>
<comment type="caution">
    <text evidence="1">The sequence shown here is derived from an EMBL/GenBank/DDBJ whole genome shotgun (WGS) entry which is preliminary data.</text>
</comment>
<gene>
    <name evidence="1" type="ORF">MBJ925_LOCUS11259</name>
</gene>
<dbReference type="Proteomes" id="UP000663824">
    <property type="component" value="Unassembled WGS sequence"/>
</dbReference>
<protein>
    <submittedName>
        <fullName evidence="1">Uncharacterized protein</fullName>
    </submittedName>
</protein>
<sequence length="112" mass="12381">MQDIKQHGEEYFNLVTFNKNERQALTDRLANKNSQVCISVGIIRACGLTHATLSQARHDARLNYPSKLTHELLPGKPPLGNGLLQSSNSTAENMARIEKIQKAKPTKIPSSS</sequence>
<proteinExistence type="predicted"/>
<dbReference type="EMBL" id="CAJNRE010004938">
    <property type="protein sequence ID" value="CAF2040184.1"/>
    <property type="molecule type" value="Genomic_DNA"/>
</dbReference>